<accession>F6BGS8</accession>
<dbReference type="SUPFAM" id="SSF53187">
    <property type="entry name" value="Zn-dependent exopeptidases"/>
    <property type="match status" value="1"/>
</dbReference>
<keyword evidence="4" id="KW-1185">Reference proteome</keyword>
<dbReference type="KEGG" id="txy:Thexy_0379"/>
<dbReference type="GO" id="GO:0009253">
    <property type="term" value="P:peptidoglycan catabolic process"/>
    <property type="evidence" value="ECO:0007669"/>
    <property type="project" value="InterPro"/>
</dbReference>
<keyword evidence="1" id="KW-0378">Hydrolase</keyword>
<name>F6BGS8_THEXL</name>
<dbReference type="InterPro" id="IPR050695">
    <property type="entry name" value="N-acetylmuramoyl_amidase_3"/>
</dbReference>
<dbReference type="GO" id="GO:0030288">
    <property type="term" value="C:outer membrane-bounded periplasmic space"/>
    <property type="evidence" value="ECO:0007669"/>
    <property type="project" value="TreeGrafter"/>
</dbReference>
<reference evidence="3" key="1">
    <citation type="submission" date="2011-05" db="EMBL/GenBank/DDBJ databases">
        <title>Complete sequence of Thermoanaerobacterium xylanolyticum LX-11.</title>
        <authorList>
            <consortium name="US DOE Joint Genome Institute"/>
            <person name="Lucas S."/>
            <person name="Han J."/>
            <person name="Lapidus A."/>
            <person name="Cheng J.-F."/>
            <person name="Goodwin L."/>
            <person name="Pitluck S."/>
            <person name="Peters L."/>
            <person name="Mikhailova N."/>
            <person name="Lu M."/>
            <person name="Han C."/>
            <person name="Tapia R."/>
            <person name="Land M."/>
            <person name="Hauser L."/>
            <person name="Kyrpides N."/>
            <person name="Ivanova N."/>
            <person name="Pagani I."/>
            <person name="Hemme C."/>
            <person name="Woyke T."/>
        </authorList>
    </citation>
    <scope>NUCLEOTIDE SEQUENCE</scope>
    <source>
        <strain evidence="3">LX-11</strain>
    </source>
</reference>
<dbReference type="EMBL" id="CP002739">
    <property type="protein sequence ID" value="AEF16435.1"/>
    <property type="molecule type" value="Genomic_DNA"/>
</dbReference>
<dbReference type="CDD" id="cd02696">
    <property type="entry name" value="MurNAc-LAA"/>
    <property type="match status" value="1"/>
</dbReference>
<evidence type="ECO:0000256" key="1">
    <source>
        <dbReference type="ARBA" id="ARBA00022801"/>
    </source>
</evidence>
<sequence length="224" mass="25735">MKRYRYFFFIVIALMFIALLSFLSKTVETVNQIPLMNKIVIIDAGHGGSDPGKPGKYGENEDKLNLKIALKLKDLIEESGGIALMTREDDTLSDKDIMKDLKNRVHAGNDVKGDIMLSIHLNSFPDPRYKGAQVFYQKDSKEGKLLAEIIQDELRKTLDPNNDRMAKETSTFYILRHAKMPAVIIECGFMSNPEEERLLNDENYQYKIAWAIYKGVNRYFKEKS</sequence>
<dbReference type="NCBIfam" id="TIGR02883">
    <property type="entry name" value="spore_cwlD"/>
    <property type="match status" value="1"/>
</dbReference>
<feature type="domain" description="MurNAc-LAA" evidence="2">
    <location>
        <begin position="105"/>
        <end position="217"/>
    </location>
</feature>
<dbReference type="eggNOG" id="COG0860">
    <property type="taxonomic scope" value="Bacteria"/>
</dbReference>
<dbReference type="PANTHER" id="PTHR30404:SF0">
    <property type="entry name" value="N-ACETYLMURAMOYL-L-ALANINE AMIDASE AMIC"/>
    <property type="match status" value="1"/>
</dbReference>
<dbReference type="RefSeq" id="WP_013787188.1">
    <property type="nucleotide sequence ID" value="NC_015555.1"/>
</dbReference>
<proteinExistence type="predicted"/>
<dbReference type="AlphaFoldDB" id="F6BGS8"/>
<dbReference type="InterPro" id="IPR014234">
    <property type="entry name" value="Spore_CwlD"/>
</dbReference>
<organism evidence="3 4">
    <name type="scientific">Thermoanaerobacterium xylanolyticum (strain ATCC 49914 / DSM 7097 / LX-11)</name>
    <dbReference type="NCBI Taxonomy" id="858215"/>
    <lineage>
        <taxon>Bacteria</taxon>
        <taxon>Bacillati</taxon>
        <taxon>Bacillota</taxon>
        <taxon>Clostridia</taxon>
        <taxon>Thermoanaerobacterales</taxon>
        <taxon>Thermoanaerobacteraceae</taxon>
        <taxon>Thermoanaerobacterium</taxon>
    </lineage>
</organism>
<gene>
    <name evidence="3" type="ordered locus">Thexy_0379</name>
</gene>
<dbReference type="Proteomes" id="UP000007239">
    <property type="component" value="Chromosome"/>
</dbReference>
<evidence type="ECO:0000313" key="4">
    <source>
        <dbReference type="Proteomes" id="UP000007239"/>
    </source>
</evidence>
<dbReference type="SMART" id="SM00646">
    <property type="entry name" value="Ami_3"/>
    <property type="match status" value="1"/>
</dbReference>
<evidence type="ECO:0000313" key="3">
    <source>
        <dbReference type="EMBL" id="AEF16435.1"/>
    </source>
</evidence>
<dbReference type="STRING" id="858215.Thexy_0379"/>
<dbReference type="HOGENOM" id="CLU_014322_7_0_9"/>
<dbReference type="InterPro" id="IPR002508">
    <property type="entry name" value="MurNAc-LAA_cat"/>
</dbReference>
<protein>
    <submittedName>
        <fullName evidence="3">N-acetylmuramoyl-L-alanine amidase CwlD</fullName>
    </submittedName>
</protein>
<dbReference type="Pfam" id="PF01520">
    <property type="entry name" value="Amidase_3"/>
    <property type="match status" value="1"/>
</dbReference>
<dbReference type="GO" id="GO:0008745">
    <property type="term" value="F:N-acetylmuramoyl-L-alanine amidase activity"/>
    <property type="evidence" value="ECO:0007669"/>
    <property type="project" value="InterPro"/>
</dbReference>
<evidence type="ECO:0000259" key="2">
    <source>
        <dbReference type="SMART" id="SM00646"/>
    </source>
</evidence>
<dbReference type="PANTHER" id="PTHR30404">
    <property type="entry name" value="N-ACETYLMURAMOYL-L-ALANINE AMIDASE"/>
    <property type="match status" value="1"/>
</dbReference>
<dbReference type="Gene3D" id="3.40.630.40">
    <property type="entry name" value="Zn-dependent exopeptidases"/>
    <property type="match status" value="1"/>
</dbReference>